<dbReference type="InterPro" id="IPR045944">
    <property type="entry name" value="DUF6364"/>
</dbReference>
<reference evidence="1 2" key="1">
    <citation type="submission" date="2019-03" db="EMBL/GenBank/DDBJ databases">
        <title>Genomic Encyclopedia of Archaeal and Bacterial Type Strains, Phase II (KMG-II): from individual species to whole genera.</title>
        <authorList>
            <person name="Goeker M."/>
        </authorList>
    </citation>
    <scope>NUCLEOTIDE SEQUENCE [LARGE SCALE GENOMIC DNA]</scope>
    <source>
        <strain evidence="1 2">DSM 25687</strain>
    </source>
</reference>
<dbReference type="AlphaFoldDB" id="A0A4R6QCC9"/>
<dbReference type="Proteomes" id="UP000295260">
    <property type="component" value="Unassembled WGS sequence"/>
</dbReference>
<dbReference type="Pfam" id="PF19891">
    <property type="entry name" value="DUF6364"/>
    <property type="match status" value="1"/>
</dbReference>
<gene>
    <name evidence="1" type="ORF">BC748_1270</name>
</gene>
<sequence>MDTKLTLKLDKKVIEKAKEYAAKQKISVSFIVENYLKAITSMEKSDQKEEIKISDFVNSIPVGNGEIPADFDFKKDRQEYLVEKYK</sequence>
<dbReference type="OrthoDB" id="6198066at2"/>
<name>A0A4R6QCC9_9FLAO</name>
<evidence type="ECO:0000313" key="2">
    <source>
        <dbReference type="Proteomes" id="UP000295260"/>
    </source>
</evidence>
<proteinExistence type="predicted"/>
<accession>A0A4R6QCC9</accession>
<evidence type="ECO:0000313" key="1">
    <source>
        <dbReference type="EMBL" id="TDP60288.1"/>
    </source>
</evidence>
<organism evidence="1 2">
    <name type="scientific">Flavobacterium dankookense</name>
    <dbReference type="NCBI Taxonomy" id="706186"/>
    <lineage>
        <taxon>Bacteria</taxon>
        <taxon>Pseudomonadati</taxon>
        <taxon>Bacteroidota</taxon>
        <taxon>Flavobacteriia</taxon>
        <taxon>Flavobacteriales</taxon>
        <taxon>Flavobacteriaceae</taxon>
        <taxon>Flavobacterium</taxon>
    </lineage>
</organism>
<dbReference type="EMBL" id="SNXR01000012">
    <property type="protein sequence ID" value="TDP60288.1"/>
    <property type="molecule type" value="Genomic_DNA"/>
</dbReference>
<dbReference type="RefSeq" id="WP_133532569.1">
    <property type="nucleotide sequence ID" value="NZ_SNXR01000012.1"/>
</dbReference>
<comment type="caution">
    <text evidence="1">The sequence shown here is derived from an EMBL/GenBank/DDBJ whole genome shotgun (WGS) entry which is preliminary data.</text>
</comment>
<protein>
    <submittedName>
        <fullName evidence="1">Uncharacterized protein</fullName>
    </submittedName>
</protein>
<keyword evidence="2" id="KW-1185">Reference proteome</keyword>